<dbReference type="OrthoDB" id="329514at2"/>
<feature type="transmembrane region" description="Helical" evidence="1">
    <location>
        <begin position="124"/>
        <end position="142"/>
    </location>
</feature>
<organism evidence="2 3">
    <name type="scientific">Niabella soli DSM 19437</name>
    <dbReference type="NCBI Taxonomy" id="929713"/>
    <lineage>
        <taxon>Bacteria</taxon>
        <taxon>Pseudomonadati</taxon>
        <taxon>Bacteroidota</taxon>
        <taxon>Chitinophagia</taxon>
        <taxon>Chitinophagales</taxon>
        <taxon>Chitinophagaceae</taxon>
        <taxon>Niabella</taxon>
    </lineage>
</organism>
<sequence>METGLLHLHSFLRWIILLLLVIAILRSIGAGNKPFTIGQRRIGSFLTIVVDIELLIGLIQWFTGPWGYKQLTSRPMAEIMADPVARFFTVEHITMMIIAVALIHIGKSAGKKNISDRKKHRKTALFYVLALIIILAAVPWPFRAVGAGRGWF</sequence>
<dbReference type="HOGENOM" id="CLU_134903_1_0_10"/>
<keyword evidence="1" id="KW-0812">Transmembrane</keyword>
<dbReference type="AlphaFoldDB" id="W0EYB1"/>
<keyword evidence="3" id="KW-1185">Reference proteome</keyword>
<accession>W0EYB1</accession>
<dbReference type="STRING" id="929713.NIASO_12415"/>
<feature type="transmembrane region" description="Helical" evidence="1">
    <location>
        <begin position="42"/>
        <end position="63"/>
    </location>
</feature>
<proteinExistence type="predicted"/>
<name>W0EYB1_9BACT</name>
<keyword evidence="1" id="KW-0472">Membrane</keyword>
<feature type="transmembrane region" description="Helical" evidence="1">
    <location>
        <begin position="12"/>
        <end position="30"/>
    </location>
</feature>
<dbReference type="Proteomes" id="UP000003586">
    <property type="component" value="Chromosome"/>
</dbReference>
<reference evidence="2 3" key="1">
    <citation type="submission" date="2013-12" db="EMBL/GenBank/DDBJ databases">
        <authorList>
            <consortium name="DOE Joint Genome Institute"/>
            <person name="Eisen J."/>
            <person name="Huntemann M."/>
            <person name="Han J."/>
            <person name="Chen A."/>
            <person name="Kyrpides N."/>
            <person name="Mavromatis K."/>
            <person name="Markowitz V."/>
            <person name="Palaniappan K."/>
            <person name="Ivanova N."/>
            <person name="Schaumberg A."/>
            <person name="Pati A."/>
            <person name="Liolios K."/>
            <person name="Nordberg H.P."/>
            <person name="Cantor M.N."/>
            <person name="Hua S.X."/>
            <person name="Woyke T."/>
        </authorList>
    </citation>
    <scope>NUCLEOTIDE SEQUENCE [LARGE SCALE GENOMIC DNA]</scope>
    <source>
        <strain evidence="3">DSM 19437</strain>
    </source>
</reference>
<dbReference type="KEGG" id="nso:NIASO_12415"/>
<protein>
    <submittedName>
        <fullName evidence="2">Eukaryotic cytochrome b561</fullName>
    </submittedName>
</protein>
<keyword evidence="1" id="KW-1133">Transmembrane helix</keyword>
<evidence type="ECO:0000256" key="1">
    <source>
        <dbReference type="SAM" id="Phobius"/>
    </source>
</evidence>
<evidence type="ECO:0000313" key="3">
    <source>
        <dbReference type="Proteomes" id="UP000003586"/>
    </source>
</evidence>
<feature type="transmembrane region" description="Helical" evidence="1">
    <location>
        <begin position="83"/>
        <end position="103"/>
    </location>
</feature>
<dbReference type="EMBL" id="CP007035">
    <property type="protein sequence ID" value="AHF15737.1"/>
    <property type="molecule type" value="Genomic_DNA"/>
</dbReference>
<evidence type="ECO:0000313" key="2">
    <source>
        <dbReference type="EMBL" id="AHF15737.1"/>
    </source>
</evidence>
<gene>
    <name evidence="2" type="ORF">NIASO_12415</name>
</gene>